<dbReference type="EC" id="7.1.1.2" evidence="2 11"/>
<evidence type="ECO:0000256" key="1">
    <source>
        <dbReference type="ARBA" id="ARBA00004141"/>
    </source>
</evidence>
<dbReference type="GO" id="GO:0015990">
    <property type="term" value="P:electron transport coupled proton transport"/>
    <property type="evidence" value="ECO:0007669"/>
    <property type="project" value="TreeGrafter"/>
</dbReference>
<keyword evidence="11" id="KW-0520">NAD</keyword>
<geneLocation type="mitochondrion" evidence="14"/>
<accession>D7UPY0</accession>
<comment type="subcellular location">
    <subcellularLocation>
        <location evidence="1">Membrane</location>
        <topology evidence="1">Multi-pass membrane protein</topology>
    </subcellularLocation>
</comment>
<dbReference type="PRINTS" id="PR01434">
    <property type="entry name" value="NADHDHGNASE5"/>
</dbReference>
<feature type="domain" description="NADH-Ubiquinone oxidoreductase (complex I) chain 5 N-terminal" evidence="13">
    <location>
        <begin position="68"/>
        <end position="114"/>
    </location>
</feature>
<dbReference type="GO" id="GO:0008137">
    <property type="term" value="F:NADH dehydrogenase (ubiquinone) activity"/>
    <property type="evidence" value="ECO:0007669"/>
    <property type="project" value="UniProtKB-EC"/>
</dbReference>
<evidence type="ECO:0000256" key="4">
    <source>
        <dbReference type="ARBA" id="ARBA00022448"/>
    </source>
</evidence>
<keyword evidence="9 11" id="KW-0472">Membrane</keyword>
<keyword evidence="11" id="KW-0830">Ubiquinone</keyword>
<dbReference type="PANTHER" id="PTHR42829:SF2">
    <property type="entry name" value="NADH-UBIQUINONE OXIDOREDUCTASE CHAIN 5"/>
    <property type="match status" value="1"/>
</dbReference>
<comment type="caution">
    <text evidence="11">Lacks conserved residue(s) required for the propagation of feature annotation.</text>
</comment>
<dbReference type="InterPro" id="IPR003945">
    <property type="entry name" value="NU5C-like"/>
</dbReference>
<evidence type="ECO:0000256" key="5">
    <source>
        <dbReference type="ARBA" id="ARBA00022660"/>
    </source>
</evidence>
<evidence type="ECO:0000313" key="14">
    <source>
        <dbReference type="EMBL" id="BAJ10973.1"/>
    </source>
</evidence>
<keyword evidence="7" id="KW-0249">Electron transport</keyword>
<evidence type="ECO:0000256" key="7">
    <source>
        <dbReference type="ARBA" id="ARBA00022982"/>
    </source>
</evidence>
<evidence type="ECO:0000256" key="10">
    <source>
        <dbReference type="ARBA" id="ARBA00049551"/>
    </source>
</evidence>
<dbReference type="GO" id="GO:0042773">
    <property type="term" value="P:ATP synthesis coupled electron transport"/>
    <property type="evidence" value="ECO:0007669"/>
    <property type="project" value="InterPro"/>
</dbReference>
<feature type="transmembrane region" description="Helical" evidence="11">
    <location>
        <begin position="36"/>
        <end position="53"/>
    </location>
</feature>
<keyword evidence="8 11" id="KW-1133">Transmembrane helix</keyword>
<evidence type="ECO:0000256" key="8">
    <source>
        <dbReference type="ARBA" id="ARBA00022989"/>
    </source>
</evidence>
<feature type="transmembrane region" description="Helical" evidence="11">
    <location>
        <begin position="81"/>
        <end position="104"/>
    </location>
</feature>
<evidence type="ECO:0000259" key="12">
    <source>
        <dbReference type="Pfam" id="PF00361"/>
    </source>
</evidence>
<dbReference type="AlphaFoldDB" id="D7UPY0"/>
<feature type="domain" description="NADH:quinone oxidoreductase/Mrp antiporter transmembrane" evidence="12">
    <location>
        <begin position="130"/>
        <end position="222"/>
    </location>
</feature>
<evidence type="ECO:0000256" key="6">
    <source>
        <dbReference type="ARBA" id="ARBA00022692"/>
    </source>
</evidence>
<evidence type="ECO:0000259" key="13">
    <source>
        <dbReference type="Pfam" id="PF00662"/>
    </source>
</evidence>
<feature type="non-terminal residue" evidence="14">
    <location>
        <position position="223"/>
    </location>
</feature>
<dbReference type="GO" id="GO:0003954">
    <property type="term" value="F:NADH dehydrogenase activity"/>
    <property type="evidence" value="ECO:0007669"/>
    <property type="project" value="TreeGrafter"/>
</dbReference>
<dbReference type="PANTHER" id="PTHR42829">
    <property type="entry name" value="NADH-UBIQUINONE OXIDOREDUCTASE CHAIN 5"/>
    <property type="match status" value="1"/>
</dbReference>
<feature type="transmembrane region" description="Helical" evidence="11">
    <location>
        <begin position="6"/>
        <end position="24"/>
    </location>
</feature>
<feature type="transmembrane region" description="Helical" evidence="11">
    <location>
        <begin position="160"/>
        <end position="185"/>
    </location>
</feature>
<protein>
    <recommendedName>
        <fullName evidence="3 11">NADH-ubiquinone oxidoreductase chain 5</fullName>
        <ecNumber evidence="2 11">7.1.1.2</ecNumber>
    </recommendedName>
</protein>
<keyword evidence="4 11" id="KW-0813">Transport</keyword>
<dbReference type="EMBL" id="AB511309">
    <property type="protein sequence ID" value="BAJ10973.1"/>
    <property type="molecule type" value="Genomic_DNA"/>
</dbReference>
<comment type="function">
    <text evidence="11">Core subunit of the mitochondrial membrane respiratory chain NADH dehydrogenase (Complex I) which catalyzes electron transfer from NADH through the respiratory chain, using ubiquinone as an electron acceptor. Essential for the catalytic activity and assembly of complex I.</text>
</comment>
<feature type="transmembrane region" description="Helical" evidence="11">
    <location>
        <begin position="197"/>
        <end position="215"/>
    </location>
</feature>
<keyword evidence="11 14" id="KW-0496">Mitochondrion</keyword>
<organism evidence="14">
    <name type="scientific">Staurois latopalmatus</name>
    <name type="common">Sabah splash frog</name>
    <dbReference type="NCBI Taxonomy" id="240406"/>
    <lineage>
        <taxon>Eukaryota</taxon>
        <taxon>Metazoa</taxon>
        <taxon>Chordata</taxon>
        <taxon>Craniata</taxon>
        <taxon>Vertebrata</taxon>
        <taxon>Euteleostomi</taxon>
        <taxon>Amphibia</taxon>
        <taxon>Batrachia</taxon>
        <taxon>Anura</taxon>
        <taxon>Neobatrachia</taxon>
        <taxon>Ranoidea</taxon>
        <taxon>Ranidae</taxon>
        <taxon>Staurois</taxon>
    </lineage>
</organism>
<feature type="transmembrane region" description="Helical" evidence="11">
    <location>
        <begin position="116"/>
        <end position="140"/>
    </location>
</feature>
<comment type="similarity">
    <text evidence="11">Belongs to the complex I subunit 5 family.</text>
</comment>
<keyword evidence="6 11" id="KW-0812">Transmembrane</keyword>
<dbReference type="Pfam" id="PF00361">
    <property type="entry name" value="Proton_antipo_M"/>
    <property type="match status" value="1"/>
</dbReference>
<dbReference type="InterPro" id="IPR001516">
    <property type="entry name" value="Proton_antipo_N"/>
</dbReference>
<name>D7UPY0_9NEOB</name>
<comment type="catalytic activity">
    <reaction evidence="10 11">
        <text>a ubiquinone + NADH + 5 H(+)(in) = a ubiquinol + NAD(+) + 4 H(+)(out)</text>
        <dbReference type="Rhea" id="RHEA:29091"/>
        <dbReference type="Rhea" id="RHEA-COMP:9565"/>
        <dbReference type="Rhea" id="RHEA-COMP:9566"/>
        <dbReference type="ChEBI" id="CHEBI:15378"/>
        <dbReference type="ChEBI" id="CHEBI:16389"/>
        <dbReference type="ChEBI" id="CHEBI:17976"/>
        <dbReference type="ChEBI" id="CHEBI:57540"/>
        <dbReference type="ChEBI" id="CHEBI:57945"/>
        <dbReference type="EC" id="7.1.1.2"/>
    </reaction>
</comment>
<proteinExistence type="inferred from homology"/>
<reference evidence="14" key="1">
    <citation type="journal article" date="2010" name="Mol. Phylogenet. Evol.">
        <title>Complete mitochondrial DNA sequence of the endangered frog Odorrana ishikawae (family Ranidae) and unexpected diversity of mt gene arrangements in ranids.</title>
        <authorList>
            <person name="Kurabayashi A."/>
            <person name="Yoshikawa N."/>
            <person name="Satoh N."/>
            <person name="Hayashi Y."/>
            <person name="Ohmi S."/>
            <person name="Fujii T."/>
            <person name="Sumida M."/>
        </authorList>
    </citation>
    <scope>NUCLEOTIDE SEQUENCE</scope>
    <source>
        <strain evidence="14">BORN-8098</strain>
    </source>
</reference>
<dbReference type="InterPro" id="IPR001750">
    <property type="entry name" value="ND/Mrp_TM"/>
</dbReference>
<sequence>MNSWLIFLMEVLTLVTLIYPLVYPDNKNYCLGIKNTVKRAFALSLTPLMLLVIEEMQNSSNTALTELNTSNLKVVAQFDKYSIFFVSVALLISWSILEFSLWYMKNDPKINTFFKFLLLFLLAMILLIFANNLFLLFLGWEGVGLMSFMLIGWYYSRSNVATAALQAVIYNRLGDMGFFVAFCWLMINMRTTDLPEILTMSPPLIILIGFILAAASKSAQFGL</sequence>
<evidence type="ECO:0000256" key="9">
    <source>
        <dbReference type="ARBA" id="ARBA00023136"/>
    </source>
</evidence>
<gene>
    <name evidence="14" type="primary">nd5</name>
</gene>
<dbReference type="Pfam" id="PF00662">
    <property type="entry name" value="Proton_antipo_N"/>
    <property type="match status" value="1"/>
</dbReference>
<evidence type="ECO:0000256" key="11">
    <source>
        <dbReference type="RuleBase" id="RU003404"/>
    </source>
</evidence>
<evidence type="ECO:0000256" key="3">
    <source>
        <dbReference type="ARBA" id="ARBA00021096"/>
    </source>
</evidence>
<keyword evidence="5" id="KW-0679">Respiratory chain</keyword>
<evidence type="ECO:0000256" key="2">
    <source>
        <dbReference type="ARBA" id="ARBA00012944"/>
    </source>
</evidence>
<dbReference type="GO" id="GO:0016020">
    <property type="term" value="C:membrane"/>
    <property type="evidence" value="ECO:0007669"/>
    <property type="project" value="UniProtKB-SubCell"/>
</dbReference>